<dbReference type="PANTHER" id="PTHR42855:SF2">
    <property type="entry name" value="DRUG RESISTANCE ABC TRANSPORTER,ATP-BINDING PROTEIN"/>
    <property type="match status" value="1"/>
</dbReference>
<name>A0A6C0QRU6_9BACL</name>
<dbReference type="Gene3D" id="3.40.50.300">
    <property type="entry name" value="P-loop containing nucleotide triphosphate hydrolases"/>
    <property type="match status" value="1"/>
</dbReference>
<dbReference type="InterPro" id="IPR051309">
    <property type="entry name" value="ABCF_ATPase"/>
</dbReference>
<dbReference type="InterPro" id="IPR027417">
    <property type="entry name" value="P-loop_NTPase"/>
</dbReference>
<dbReference type="PANTHER" id="PTHR42855">
    <property type="entry name" value="ABC TRANSPORTER ATP-BINDING SUBUNIT"/>
    <property type="match status" value="1"/>
</dbReference>
<sequence length="133" mass="15438">MTQTVARTILGCFLFSRDDVFKRIRDLSMGEKCRVAFLKLYFSGANLLVLDEPANYFDVETKEKVEQALQGFTGAFVVVSHDRYLIRKLATRLLFLGQDSVLFLYEGSWQEYEEEQNRKLQEPDNPEAADEVR</sequence>
<dbReference type="EMBL" id="CP019717">
    <property type="protein sequence ID" value="QHZ51444.1"/>
    <property type="molecule type" value="Genomic_DNA"/>
</dbReference>
<dbReference type="Proteomes" id="UP000464330">
    <property type="component" value="Chromosome"/>
</dbReference>
<proteinExistence type="predicted"/>
<evidence type="ECO:0000313" key="1">
    <source>
        <dbReference type="EMBL" id="QHZ51444.1"/>
    </source>
</evidence>
<organism evidence="1 2">
    <name type="scientific">Paenibacillus larvae subsp. larvae</name>
    <dbReference type="NCBI Taxonomy" id="147375"/>
    <lineage>
        <taxon>Bacteria</taxon>
        <taxon>Bacillati</taxon>
        <taxon>Bacillota</taxon>
        <taxon>Bacilli</taxon>
        <taxon>Bacillales</taxon>
        <taxon>Paenibacillaceae</taxon>
        <taxon>Paenibacillus</taxon>
    </lineage>
</organism>
<reference evidence="1 2" key="1">
    <citation type="journal article" date="2020" name="Int. J. Med. Microbiol.">
        <title>Discovery of Paenibacillus larvae ERIC V: Phenotypic and genomic comparison to genotypes ERIC I-IV reveal different inventories of virulence factors which correlate with epidemiological prevalences of American Foulbrood.</title>
        <authorList>
            <person name="Beims H."/>
            <person name="Bunk B."/>
            <person name="Erler S."/>
            <person name="Mohr K.I."/>
            <person name="Sproer C."/>
            <person name="Pradella S."/>
            <person name="Gunther G."/>
            <person name="Rohde M."/>
            <person name="von der Ohe W."/>
            <person name="Steinert M."/>
        </authorList>
    </citation>
    <scope>NUCLEOTIDE SEQUENCE [LARGE SCALE GENOMIC DNA]</scope>
    <source>
        <strain evidence="1">Eric_V</strain>
    </source>
</reference>
<gene>
    <name evidence="1" type="ORF">ERICV_02298</name>
</gene>
<dbReference type="SUPFAM" id="SSF52540">
    <property type="entry name" value="P-loop containing nucleoside triphosphate hydrolases"/>
    <property type="match status" value="1"/>
</dbReference>
<evidence type="ECO:0000313" key="2">
    <source>
        <dbReference type="Proteomes" id="UP000464330"/>
    </source>
</evidence>
<protein>
    <submittedName>
        <fullName evidence="1">ABC transporter-like protein</fullName>
    </submittedName>
</protein>
<accession>A0A6C0QRU6</accession>
<dbReference type="AlphaFoldDB" id="A0A6C0QRU6"/>